<evidence type="ECO:0000313" key="3">
    <source>
        <dbReference type="EMBL" id="MCO6042542.1"/>
    </source>
</evidence>
<evidence type="ECO:0000313" key="4">
    <source>
        <dbReference type="Proteomes" id="UP001155241"/>
    </source>
</evidence>
<evidence type="ECO:0000259" key="2">
    <source>
        <dbReference type="Pfam" id="PF07589"/>
    </source>
</evidence>
<accession>A0A9X2F5C4</accession>
<sequence>MTSNSRWSAIAIGILATFIFQSTCSAGPMNTGELVTIDFTTDDSGRPLTHGQVISTLPDVQLSDSLFEFGSFVSISTSQGASGHLGAVIFDSTPGGPGETLGDPDVDLLVDMGNILTLQDPKSPNNTDTGAGANGLVFNNPDDVRLPGAGSILFEFVEPVAPKSVDIIDADKGVGGEVVLTDIFGNQRTYTIHPHWTFDISKDGPNGYATLLLDELAAQDAEGAGEDQIPGNLDDYATVVDLGLDDQNVETIEFRFLGQEPDGWSSFGIDNLVVQRRIPEPSTMALISLAGLVAIAARRRLNRK</sequence>
<gene>
    <name evidence="3" type="ORF">NG895_01350</name>
</gene>
<reference evidence="3" key="1">
    <citation type="submission" date="2022-06" db="EMBL/GenBank/DDBJ databases">
        <title>Aeoliella straminimaris, a novel planctomycete from sediments.</title>
        <authorList>
            <person name="Vitorino I.R."/>
            <person name="Lage O.M."/>
        </authorList>
    </citation>
    <scope>NUCLEOTIDE SEQUENCE</scope>
    <source>
        <strain evidence="3">ICT_H6.2</strain>
    </source>
</reference>
<keyword evidence="4" id="KW-1185">Reference proteome</keyword>
<organism evidence="3 4">
    <name type="scientific">Aeoliella straminimaris</name>
    <dbReference type="NCBI Taxonomy" id="2954799"/>
    <lineage>
        <taxon>Bacteria</taxon>
        <taxon>Pseudomonadati</taxon>
        <taxon>Planctomycetota</taxon>
        <taxon>Planctomycetia</taxon>
        <taxon>Pirellulales</taxon>
        <taxon>Lacipirellulaceae</taxon>
        <taxon>Aeoliella</taxon>
    </lineage>
</organism>
<feature type="chain" id="PRO_5040997510" evidence="1">
    <location>
        <begin position="27"/>
        <end position="304"/>
    </location>
</feature>
<dbReference type="AlphaFoldDB" id="A0A9X2F5C4"/>
<dbReference type="Proteomes" id="UP001155241">
    <property type="component" value="Unassembled WGS sequence"/>
</dbReference>
<dbReference type="NCBIfam" id="TIGR02595">
    <property type="entry name" value="PEP_CTERM"/>
    <property type="match status" value="1"/>
</dbReference>
<comment type="caution">
    <text evidence="3">The sequence shown here is derived from an EMBL/GenBank/DDBJ whole genome shotgun (WGS) entry which is preliminary data.</text>
</comment>
<protein>
    <submittedName>
        <fullName evidence="3">PEP-CTERM sorting domain-containing protein</fullName>
    </submittedName>
</protein>
<dbReference type="RefSeq" id="WP_252850644.1">
    <property type="nucleotide sequence ID" value="NZ_JAMXLR010000005.1"/>
</dbReference>
<evidence type="ECO:0000256" key="1">
    <source>
        <dbReference type="SAM" id="SignalP"/>
    </source>
</evidence>
<keyword evidence="1" id="KW-0732">Signal</keyword>
<dbReference type="InterPro" id="IPR013424">
    <property type="entry name" value="Ice-binding_C"/>
</dbReference>
<dbReference type="Pfam" id="PF07589">
    <property type="entry name" value="PEP-CTERM"/>
    <property type="match status" value="1"/>
</dbReference>
<dbReference type="EMBL" id="JAMXLR010000005">
    <property type="protein sequence ID" value="MCO6042542.1"/>
    <property type="molecule type" value="Genomic_DNA"/>
</dbReference>
<proteinExistence type="predicted"/>
<feature type="signal peptide" evidence="1">
    <location>
        <begin position="1"/>
        <end position="26"/>
    </location>
</feature>
<feature type="domain" description="Ice-binding protein C-terminal" evidence="2">
    <location>
        <begin position="278"/>
        <end position="300"/>
    </location>
</feature>
<name>A0A9X2F5C4_9BACT</name>